<dbReference type="InterPro" id="IPR002401">
    <property type="entry name" value="Cyt_P450_E_grp-I"/>
</dbReference>
<dbReference type="Gene3D" id="1.10.630.10">
    <property type="entry name" value="Cytochrome P450"/>
    <property type="match status" value="1"/>
</dbReference>
<dbReference type="InterPro" id="IPR001128">
    <property type="entry name" value="Cyt_P450"/>
</dbReference>
<organism evidence="5">
    <name type="scientific">Picea sitchensis</name>
    <name type="common">Sitka spruce</name>
    <name type="synonym">Pinus sitchensis</name>
    <dbReference type="NCBI Taxonomy" id="3332"/>
    <lineage>
        <taxon>Eukaryota</taxon>
        <taxon>Viridiplantae</taxon>
        <taxon>Streptophyta</taxon>
        <taxon>Embryophyta</taxon>
        <taxon>Tracheophyta</taxon>
        <taxon>Spermatophyta</taxon>
        <taxon>Pinopsida</taxon>
        <taxon>Pinidae</taxon>
        <taxon>Conifers I</taxon>
        <taxon>Pinales</taxon>
        <taxon>Pinaceae</taxon>
        <taxon>Picea</taxon>
    </lineage>
</organism>
<dbReference type="GO" id="GO:0016125">
    <property type="term" value="P:sterol metabolic process"/>
    <property type="evidence" value="ECO:0007669"/>
    <property type="project" value="TreeGrafter"/>
</dbReference>
<evidence type="ECO:0008006" key="6">
    <source>
        <dbReference type="Google" id="ProtNLM"/>
    </source>
</evidence>
<keyword evidence="4" id="KW-0503">Monooxygenase</keyword>
<dbReference type="PANTHER" id="PTHR24286">
    <property type="entry name" value="CYTOCHROME P450 26"/>
    <property type="match status" value="1"/>
</dbReference>
<keyword evidence="1 3" id="KW-0479">Metal-binding</keyword>
<evidence type="ECO:0000313" key="5">
    <source>
        <dbReference type="EMBL" id="ABK26932.1"/>
    </source>
</evidence>
<dbReference type="AlphaFoldDB" id="A9P221"/>
<comment type="similarity">
    <text evidence="4">Belongs to the cytochrome P450 family.</text>
</comment>
<dbReference type="InterPro" id="IPR017972">
    <property type="entry name" value="Cyt_P450_CS"/>
</dbReference>
<dbReference type="PANTHER" id="PTHR24286:SF169">
    <property type="entry name" value="CYTOCHROME P450 85A1"/>
    <property type="match status" value="1"/>
</dbReference>
<dbReference type="CDD" id="cd11043">
    <property type="entry name" value="CYP90-like"/>
    <property type="match status" value="1"/>
</dbReference>
<keyword evidence="2 3" id="KW-0408">Iron</keyword>
<dbReference type="SUPFAM" id="SSF48264">
    <property type="entry name" value="Cytochrome P450"/>
    <property type="match status" value="1"/>
</dbReference>
<dbReference type="PROSITE" id="PS00086">
    <property type="entry name" value="CYTOCHROME_P450"/>
    <property type="match status" value="1"/>
</dbReference>
<keyword evidence="3 4" id="KW-0349">Heme</keyword>
<accession>A9P221</accession>
<evidence type="ECO:0000256" key="4">
    <source>
        <dbReference type="RuleBase" id="RU000461"/>
    </source>
</evidence>
<dbReference type="GO" id="GO:0004497">
    <property type="term" value="F:monooxygenase activity"/>
    <property type="evidence" value="ECO:0007669"/>
    <property type="project" value="UniProtKB-KW"/>
</dbReference>
<evidence type="ECO:0000256" key="3">
    <source>
        <dbReference type="PIRSR" id="PIRSR602401-1"/>
    </source>
</evidence>
<dbReference type="GO" id="GO:0005506">
    <property type="term" value="F:iron ion binding"/>
    <property type="evidence" value="ECO:0007669"/>
    <property type="project" value="InterPro"/>
</dbReference>
<protein>
    <recommendedName>
        <fullName evidence="6">Cytochrome P450 85A1</fullName>
    </recommendedName>
</protein>
<dbReference type="EMBL" id="EF087697">
    <property type="protein sequence ID" value="ABK26932.1"/>
    <property type="molecule type" value="mRNA"/>
</dbReference>
<dbReference type="GO" id="GO:0016705">
    <property type="term" value="F:oxidoreductase activity, acting on paired donors, with incorporation or reduction of molecular oxygen"/>
    <property type="evidence" value="ECO:0007669"/>
    <property type="project" value="InterPro"/>
</dbReference>
<evidence type="ECO:0000256" key="2">
    <source>
        <dbReference type="ARBA" id="ARBA00023004"/>
    </source>
</evidence>
<reference evidence="5" key="1">
    <citation type="journal article" date="2008" name="BMC Genomics">
        <title>A conifer genomics resource of 200,000 spruce (Picea spp.) ESTs and 6,464 high-quality, sequence-finished full-length cDNAs for Sitka spruce (Picea sitchensis).</title>
        <authorList>
            <person name="Ralph S.G."/>
            <person name="Chun H.J."/>
            <person name="Kolosova N."/>
            <person name="Cooper D."/>
            <person name="Oddy C."/>
            <person name="Ritland C.E."/>
            <person name="Kirkpatrick R."/>
            <person name="Moore R."/>
            <person name="Barber S."/>
            <person name="Holt R.A."/>
            <person name="Jones S.J."/>
            <person name="Marra M.A."/>
            <person name="Douglas C.J."/>
            <person name="Ritland K."/>
            <person name="Bohlmann J."/>
        </authorList>
    </citation>
    <scope>NUCLEOTIDE SEQUENCE</scope>
    <source>
        <tissue evidence="5">Green portion of the leader tissue</tissue>
    </source>
</reference>
<dbReference type="GO" id="GO:0010268">
    <property type="term" value="P:brassinosteroid homeostasis"/>
    <property type="evidence" value="ECO:0007669"/>
    <property type="project" value="TreeGrafter"/>
</dbReference>
<comment type="cofactor">
    <cofactor evidence="3">
        <name>heme</name>
        <dbReference type="ChEBI" id="CHEBI:30413"/>
    </cofactor>
</comment>
<dbReference type="PRINTS" id="PR00463">
    <property type="entry name" value="EP450I"/>
</dbReference>
<proteinExistence type="evidence at transcript level"/>
<evidence type="ECO:0000256" key="1">
    <source>
        <dbReference type="ARBA" id="ARBA00022723"/>
    </source>
</evidence>
<keyword evidence="4" id="KW-0560">Oxidoreductase</keyword>
<sequence length="432" mass="49867">MGWPLFGETSDFLKSGQKFIKIRRARYGELFRSHILGCPTVISTDPALNRYILLNEGRGLIPGYPQSMLDILGKWNIAAVQNSLHKTMRGAMLALINPSMIKDHLLSDINNFMDIHFQHWNDRVINLQDKTKEMALLLSLKQVMSMNSGPKAEAFMLEFYKLVEGTISMPINLPGTSYRRGFQARENVLRMLREVLRERRASTDTHNDMIAMLLNDKEEEDGASVNSKLTDEQILDLLISIINAGYETVSTTTMMAVKYLHDNPEALRQLREEHLAIKRRKNPGETVNWDDYKSMKFTRSVIYETLRIATIVNGVLRKTTQDMEMKGFLIPKGWRIYVYMAETNQDNFLYPDFSTFNPWRWQEKNGDSLLYFMAFGGGSRLCPGKELGLVEISMFLHYFVTRYRWEEVGGDEILSFPRVVAPKGLRIKVSEY</sequence>
<name>A9P221_PICSI</name>
<dbReference type="GO" id="GO:0016132">
    <property type="term" value="P:brassinosteroid biosynthetic process"/>
    <property type="evidence" value="ECO:0007669"/>
    <property type="project" value="TreeGrafter"/>
</dbReference>
<dbReference type="Pfam" id="PF00067">
    <property type="entry name" value="p450"/>
    <property type="match status" value="1"/>
</dbReference>
<feature type="binding site" description="axial binding residue" evidence="3">
    <location>
        <position position="382"/>
    </location>
    <ligand>
        <name>heme</name>
        <dbReference type="ChEBI" id="CHEBI:30413"/>
    </ligand>
    <ligandPart>
        <name>Fe</name>
        <dbReference type="ChEBI" id="CHEBI:18248"/>
    </ligandPart>
</feature>
<dbReference type="PRINTS" id="PR00385">
    <property type="entry name" value="P450"/>
</dbReference>
<dbReference type="InterPro" id="IPR036396">
    <property type="entry name" value="Cyt_P450_sf"/>
</dbReference>
<dbReference type="GO" id="GO:0020037">
    <property type="term" value="F:heme binding"/>
    <property type="evidence" value="ECO:0007669"/>
    <property type="project" value="InterPro"/>
</dbReference>